<dbReference type="EMBL" id="BQNB010015990">
    <property type="protein sequence ID" value="GJT46482.1"/>
    <property type="molecule type" value="Genomic_DNA"/>
</dbReference>
<evidence type="ECO:0000313" key="3">
    <source>
        <dbReference type="Proteomes" id="UP001151760"/>
    </source>
</evidence>
<evidence type="ECO:0000313" key="2">
    <source>
        <dbReference type="EMBL" id="GJT46482.1"/>
    </source>
</evidence>
<reference evidence="2" key="1">
    <citation type="journal article" date="2022" name="Int. J. Mol. Sci.">
        <title>Draft Genome of Tanacetum Coccineum: Genomic Comparison of Closely Related Tanacetum-Family Plants.</title>
        <authorList>
            <person name="Yamashiro T."/>
            <person name="Shiraishi A."/>
            <person name="Nakayama K."/>
            <person name="Satake H."/>
        </authorList>
    </citation>
    <scope>NUCLEOTIDE SEQUENCE</scope>
</reference>
<accession>A0ABQ5E6L7</accession>
<gene>
    <name evidence="2" type="ORF">Tco_0955197</name>
</gene>
<feature type="compositionally biased region" description="Low complexity" evidence="1">
    <location>
        <begin position="109"/>
        <end position="120"/>
    </location>
</feature>
<sequence length="277" mass="30568">FAVLEDMDAYRDEGMGDVIFGELFLREVEINAKWFEGMCDNRMSTPVFVDLEISTQADGAQSPRVPVPFPEDPYEAIRQAYLVETDTKFEPFEDLVETETPESPHTVASPTSLPDSTPPTRHAEESEDSGTFGERSTPSDCTTPLLPDHPLTHTTPTLVLFLRRIARMAVRVPPAMSPGLSASIAESSPSSSPPDLPSRKRSRGTYELVEDDEEEDKEEEDEEVEESSDSDSKSEDAKDEGITAEDEGPAAGDEGPDMRVESLGLEEDEVVPEGRQW</sequence>
<feature type="non-terminal residue" evidence="2">
    <location>
        <position position="1"/>
    </location>
</feature>
<dbReference type="Proteomes" id="UP001151760">
    <property type="component" value="Unassembled WGS sequence"/>
</dbReference>
<protein>
    <submittedName>
        <fullName evidence="2">Uncharacterized protein</fullName>
    </submittedName>
</protein>
<feature type="compositionally biased region" description="Basic and acidic residues" evidence="1">
    <location>
        <begin position="230"/>
        <end position="241"/>
    </location>
</feature>
<evidence type="ECO:0000256" key="1">
    <source>
        <dbReference type="SAM" id="MobiDB-lite"/>
    </source>
</evidence>
<proteinExistence type="predicted"/>
<feature type="region of interest" description="Disordered" evidence="1">
    <location>
        <begin position="96"/>
        <end position="153"/>
    </location>
</feature>
<keyword evidence="3" id="KW-1185">Reference proteome</keyword>
<feature type="compositionally biased region" description="Low complexity" evidence="1">
    <location>
        <begin position="181"/>
        <end position="190"/>
    </location>
</feature>
<organism evidence="2 3">
    <name type="scientific">Tanacetum coccineum</name>
    <dbReference type="NCBI Taxonomy" id="301880"/>
    <lineage>
        <taxon>Eukaryota</taxon>
        <taxon>Viridiplantae</taxon>
        <taxon>Streptophyta</taxon>
        <taxon>Embryophyta</taxon>
        <taxon>Tracheophyta</taxon>
        <taxon>Spermatophyta</taxon>
        <taxon>Magnoliopsida</taxon>
        <taxon>eudicotyledons</taxon>
        <taxon>Gunneridae</taxon>
        <taxon>Pentapetalae</taxon>
        <taxon>asterids</taxon>
        <taxon>campanulids</taxon>
        <taxon>Asterales</taxon>
        <taxon>Asteraceae</taxon>
        <taxon>Asteroideae</taxon>
        <taxon>Anthemideae</taxon>
        <taxon>Anthemidinae</taxon>
        <taxon>Tanacetum</taxon>
    </lineage>
</organism>
<feature type="compositionally biased region" description="Low complexity" evidence="1">
    <location>
        <begin position="142"/>
        <end position="153"/>
    </location>
</feature>
<feature type="region of interest" description="Disordered" evidence="1">
    <location>
        <begin position="181"/>
        <end position="277"/>
    </location>
</feature>
<comment type="caution">
    <text evidence="2">The sequence shown here is derived from an EMBL/GenBank/DDBJ whole genome shotgun (WGS) entry which is preliminary data.</text>
</comment>
<name>A0ABQ5E6L7_9ASTR</name>
<reference evidence="2" key="2">
    <citation type="submission" date="2022-01" db="EMBL/GenBank/DDBJ databases">
        <authorList>
            <person name="Yamashiro T."/>
            <person name="Shiraishi A."/>
            <person name="Satake H."/>
            <person name="Nakayama K."/>
        </authorList>
    </citation>
    <scope>NUCLEOTIDE SEQUENCE</scope>
</reference>
<feature type="compositionally biased region" description="Acidic residues" evidence="1">
    <location>
        <begin position="208"/>
        <end position="229"/>
    </location>
</feature>